<evidence type="ECO:0000256" key="11">
    <source>
        <dbReference type="PROSITE-ProRule" id="PRU00239"/>
    </source>
</evidence>
<feature type="active site" evidence="10 11">
    <location>
        <position position="634"/>
    </location>
</feature>
<feature type="domain" description="Calpain catalytic" evidence="14">
    <location>
        <begin position="377"/>
        <end position="693"/>
    </location>
</feature>
<evidence type="ECO:0000256" key="8">
    <source>
        <dbReference type="ARBA" id="ARBA00022807"/>
    </source>
</evidence>
<evidence type="ECO:0000313" key="16">
    <source>
        <dbReference type="EMBL" id="KAG7314958.1"/>
    </source>
</evidence>
<dbReference type="SUPFAM" id="SSF54001">
    <property type="entry name" value="Cysteine proteinases"/>
    <property type="match status" value="1"/>
</dbReference>
<dbReference type="PANTHER" id="PTHR10183:SF381">
    <property type="entry name" value="CALPAIN-6"/>
    <property type="match status" value="1"/>
</dbReference>
<dbReference type="SMART" id="SM00720">
    <property type="entry name" value="calpain_III"/>
    <property type="match status" value="1"/>
</dbReference>
<dbReference type="PROSITE" id="PS50309">
    <property type="entry name" value="DC"/>
    <property type="match status" value="2"/>
</dbReference>
<keyword evidence="2" id="KW-0217">Developmental protein</keyword>
<organism evidence="16 17">
    <name type="scientific">Hemibagrus wyckioides</name>
    <dbReference type="NCBI Taxonomy" id="337641"/>
    <lineage>
        <taxon>Eukaryota</taxon>
        <taxon>Metazoa</taxon>
        <taxon>Chordata</taxon>
        <taxon>Craniata</taxon>
        <taxon>Vertebrata</taxon>
        <taxon>Euteleostomi</taxon>
        <taxon>Actinopterygii</taxon>
        <taxon>Neopterygii</taxon>
        <taxon>Teleostei</taxon>
        <taxon>Ostariophysi</taxon>
        <taxon>Siluriformes</taxon>
        <taxon>Bagridae</taxon>
        <taxon>Hemibagrus</taxon>
    </lineage>
</organism>
<dbReference type="Pfam" id="PF00168">
    <property type="entry name" value="C2"/>
    <property type="match status" value="1"/>
</dbReference>
<sequence length="994" mass="113447">MELDFGHFDERDKSCRRKPEKNGLPSPTHSAHCSFYRTRTLQALSNEKKAKKVRFYRNGDRYFRGIVYAVATERFRTFDALLEDLTRSLSDNINLPHGVRFIFSIDGTRKIGSLDQLEEGESYVCASENFYKKVDYTKNVNPNWSVNVKASAMQKNAASRQAGDMRENKDFVRPKLVTVIRSGVKPRKAVRVLLNKKTAHSFEQVLTDITEAIKLESGAVKKIYTLDGKQVTCLQDFFGDEDVFIACGPEKFRYAQDDFSLDENECRVMKTPKGQKGSAKSPGPIRRSKSPAESTNGTGSSSQLSTPISKQSPISTPTSPGNARKQKDLYLPLSLEDDTESLGESMTVYEVRAMSPTPYKNQRYEVLKKECQENKKLFEDSEFPCSNTSLFYRNPLPGRVEWKRPGEIIENPHLFVEGISSHDLNQGEVGNCWFVAACSCLALKPDLWQKVIPYWKEQEWDPKHPDRYAGIFRFNFWIFGEWTEVVVDDRLPTINGQLIYCHSKSNNEFWSALLEKAYAKLSGCYESLSGGNTGDAVVDFSGSVNEPLNLEAGNYRTDPKVKDKLFSDLLEVYNRGGIISCSIAASPHERELRLGNGLVKGHAYSVTAVKKVRLGHGLLAFFKNETIPLIRMRNPWGKHEWNGAWSDNSKEWQKIGNLERNNLGITVEDDGEFWMSFDDWCQNFTEADVCRLINTSMLSVQKMWNEVVYFGTWMKHSDPLKNRCGGCMNHKQTFLQNPQFVLDICQEEEELLVSLQQRDMKIHRSRGAGENLTIGFSIFKVELNRKYRMHDLITQQNIATSTYINARSVFLRKVLPKGRYVIVPSTFRPDALGEFMLRVYTDKDAVCRELDLDKPHESCWSWFRGYPQLVTHIYVRGAEGLENQDRSGGADPYVIISCENKSVQSLVQRDTRDPQFDTRAIFYRKKPQKPITIQVWNSNAVKDQFMGQVVLPATLKDSADPQMLRLRRGASQKSEEMPGNISVRVVTSRELTAM</sequence>
<comment type="similarity">
    <text evidence="1">Belongs to the peptidase C2 family.</text>
</comment>
<evidence type="ECO:0008006" key="18">
    <source>
        <dbReference type="Google" id="ProtNLM"/>
    </source>
</evidence>
<evidence type="ECO:0000256" key="2">
    <source>
        <dbReference type="ARBA" id="ARBA00022473"/>
    </source>
</evidence>
<evidence type="ECO:0000259" key="14">
    <source>
        <dbReference type="PROSITE" id="PS50203"/>
    </source>
</evidence>
<dbReference type="InterPro" id="IPR000169">
    <property type="entry name" value="Pept_cys_AS"/>
</dbReference>
<dbReference type="CDD" id="cd04046">
    <property type="entry name" value="C2_Calpain"/>
    <property type="match status" value="1"/>
</dbReference>
<protein>
    <recommendedName>
        <fullName evidence="18">Calpain-5</fullName>
    </recommendedName>
</protein>
<dbReference type="InterPro" id="IPR036213">
    <property type="entry name" value="Calpain_III_sf"/>
</dbReference>
<evidence type="ECO:0000256" key="3">
    <source>
        <dbReference type="ARBA" id="ARBA00022553"/>
    </source>
</evidence>
<keyword evidence="3" id="KW-0597">Phosphoprotein</keyword>
<dbReference type="Gene3D" id="2.60.120.380">
    <property type="match status" value="1"/>
</dbReference>
<dbReference type="GO" id="GO:0030154">
    <property type="term" value="P:cell differentiation"/>
    <property type="evidence" value="ECO:0007669"/>
    <property type="project" value="UniProtKB-KW"/>
</dbReference>
<feature type="active site" evidence="10 11">
    <location>
        <position position="602"/>
    </location>
</feature>
<dbReference type="GO" id="GO:0006508">
    <property type="term" value="P:proteolysis"/>
    <property type="evidence" value="ECO:0007669"/>
    <property type="project" value="UniProtKB-KW"/>
</dbReference>
<dbReference type="SUPFAM" id="SSF89837">
    <property type="entry name" value="Doublecortin (DC)"/>
    <property type="match status" value="2"/>
</dbReference>
<dbReference type="InterPro" id="IPR033883">
    <property type="entry name" value="C2_III"/>
</dbReference>
<dbReference type="CDD" id="cd00044">
    <property type="entry name" value="CysPc"/>
    <property type="match status" value="1"/>
</dbReference>
<dbReference type="Pfam" id="PF03607">
    <property type="entry name" value="DCX"/>
    <property type="match status" value="2"/>
</dbReference>
<feature type="active site" evidence="10 11">
    <location>
        <position position="432"/>
    </location>
</feature>
<dbReference type="PROSITE" id="PS50203">
    <property type="entry name" value="CALPAIN_CAT"/>
    <property type="match status" value="1"/>
</dbReference>
<proteinExistence type="inferred from homology"/>
<dbReference type="OrthoDB" id="424753at2759"/>
<keyword evidence="17" id="KW-1185">Reference proteome</keyword>
<dbReference type="Pfam" id="PF00648">
    <property type="entry name" value="Peptidase_C2"/>
    <property type="match status" value="1"/>
</dbReference>
<dbReference type="FunFam" id="2.60.40.150:FF:000173">
    <property type="entry name" value="Calpain 5b"/>
    <property type="match status" value="1"/>
</dbReference>
<dbReference type="FunFam" id="3.10.20.230:FF:000003">
    <property type="entry name" value="Neuronal migration protein doublecortin"/>
    <property type="match status" value="1"/>
</dbReference>
<keyword evidence="6" id="KW-0221">Differentiation</keyword>
<evidence type="ECO:0000256" key="5">
    <source>
        <dbReference type="ARBA" id="ARBA00022737"/>
    </source>
</evidence>
<evidence type="ECO:0000313" key="17">
    <source>
        <dbReference type="Proteomes" id="UP000824219"/>
    </source>
</evidence>
<dbReference type="PROSITE" id="PS00139">
    <property type="entry name" value="THIOL_PROTEASE_CYS"/>
    <property type="match status" value="1"/>
</dbReference>
<dbReference type="FunFam" id="3.10.20.230:FF:000001">
    <property type="entry name" value="serine/threonine-protein kinase DCLK1 isoform X1"/>
    <property type="match status" value="1"/>
</dbReference>
<keyword evidence="8 11" id="KW-0788">Thiol protease</keyword>
<dbReference type="SUPFAM" id="SSF49562">
    <property type="entry name" value="C2 domain (Calcium/lipid-binding domain, CaLB)"/>
    <property type="match status" value="1"/>
</dbReference>
<evidence type="ECO:0000256" key="10">
    <source>
        <dbReference type="PIRSR" id="PIRSR622684-1"/>
    </source>
</evidence>
<evidence type="ECO:0000259" key="13">
    <source>
        <dbReference type="PROSITE" id="PS50004"/>
    </source>
</evidence>
<evidence type="ECO:0000256" key="7">
    <source>
        <dbReference type="ARBA" id="ARBA00022801"/>
    </source>
</evidence>
<dbReference type="SMART" id="SM00239">
    <property type="entry name" value="C2"/>
    <property type="match status" value="1"/>
</dbReference>
<gene>
    <name evidence="16" type="ORF">KOW79_022261</name>
</gene>
<dbReference type="InterPro" id="IPR036572">
    <property type="entry name" value="Doublecortin_dom_sf"/>
</dbReference>
<dbReference type="CDD" id="cd16112">
    <property type="entry name" value="DCX1_DCX"/>
    <property type="match status" value="1"/>
</dbReference>
<feature type="domain" description="Doublecortin" evidence="15">
    <location>
        <begin position="175"/>
        <end position="258"/>
    </location>
</feature>
<keyword evidence="9" id="KW-0524">Neurogenesis</keyword>
<dbReference type="AlphaFoldDB" id="A0A9D3SCK2"/>
<dbReference type="GO" id="GO:0005737">
    <property type="term" value="C:cytoplasm"/>
    <property type="evidence" value="ECO:0007669"/>
    <property type="project" value="TreeGrafter"/>
</dbReference>
<dbReference type="GO" id="GO:0004198">
    <property type="term" value="F:calcium-dependent cysteine-type endopeptidase activity"/>
    <property type="evidence" value="ECO:0007669"/>
    <property type="project" value="InterPro"/>
</dbReference>
<accession>A0A9D3SCK2</accession>
<dbReference type="InterPro" id="IPR035892">
    <property type="entry name" value="C2_domain_sf"/>
</dbReference>
<dbReference type="EMBL" id="JAHKSW010000028">
    <property type="protein sequence ID" value="KAG7314958.1"/>
    <property type="molecule type" value="Genomic_DNA"/>
</dbReference>
<keyword evidence="4 11" id="KW-0645">Protease</keyword>
<dbReference type="InterPro" id="IPR022683">
    <property type="entry name" value="Calpain_III"/>
</dbReference>
<feature type="domain" description="Doublecortin" evidence="15">
    <location>
        <begin position="51"/>
        <end position="137"/>
    </location>
</feature>
<evidence type="ECO:0000259" key="15">
    <source>
        <dbReference type="PROSITE" id="PS50309"/>
    </source>
</evidence>
<evidence type="ECO:0000256" key="9">
    <source>
        <dbReference type="ARBA" id="ARBA00022902"/>
    </source>
</evidence>
<keyword evidence="5" id="KW-0677">Repeat</keyword>
<dbReference type="Pfam" id="PF01067">
    <property type="entry name" value="Calpain_III"/>
    <property type="match status" value="1"/>
</dbReference>
<dbReference type="Proteomes" id="UP000824219">
    <property type="component" value="Linkage Group LG28"/>
</dbReference>
<dbReference type="InterPro" id="IPR003533">
    <property type="entry name" value="Doublecortin_dom"/>
</dbReference>
<evidence type="ECO:0000256" key="6">
    <source>
        <dbReference type="ARBA" id="ARBA00022782"/>
    </source>
</evidence>
<dbReference type="InterPro" id="IPR022684">
    <property type="entry name" value="Calpain_cysteine_protease"/>
</dbReference>
<dbReference type="PROSITE" id="PS50004">
    <property type="entry name" value="C2"/>
    <property type="match status" value="1"/>
</dbReference>
<feature type="domain" description="C2" evidence="13">
    <location>
        <begin position="851"/>
        <end position="968"/>
    </location>
</feature>
<dbReference type="PANTHER" id="PTHR10183">
    <property type="entry name" value="CALPAIN"/>
    <property type="match status" value="1"/>
</dbReference>
<dbReference type="GO" id="GO:0007417">
    <property type="term" value="P:central nervous system development"/>
    <property type="evidence" value="ECO:0007669"/>
    <property type="project" value="UniProtKB-ARBA"/>
</dbReference>
<dbReference type="FunFam" id="2.60.120.380:FF:000003">
    <property type="entry name" value="Calpain 5"/>
    <property type="match status" value="1"/>
</dbReference>
<reference evidence="16 17" key="1">
    <citation type="submission" date="2021-06" db="EMBL/GenBank/DDBJ databases">
        <title>Chromosome-level genome assembly of the red-tail catfish (Hemibagrus wyckioides).</title>
        <authorList>
            <person name="Shao F."/>
        </authorList>
    </citation>
    <scope>NUCLEOTIDE SEQUENCE [LARGE SCALE GENOMIC DNA]</scope>
    <source>
        <strain evidence="16">EC202008001</strain>
        <tissue evidence="16">Blood</tissue>
    </source>
</reference>
<dbReference type="FunFam" id="3.90.70.10:FF:000027">
    <property type="entry name" value="Calpain 5"/>
    <property type="match status" value="1"/>
</dbReference>
<dbReference type="InterPro" id="IPR022682">
    <property type="entry name" value="Calpain_domain_III"/>
</dbReference>
<dbReference type="Gene3D" id="3.90.70.10">
    <property type="entry name" value="Cysteine proteinases"/>
    <property type="match status" value="1"/>
</dbReference>
<evidence type="ECO:0000256" key="1">
    <source>
        <dbReference type="ARBA" id="ARBA00007623"/>
    </source>
</evidence>
<dbReference type="SUPFAM" id="SSF49758">
    <property type="entry name" value="Calpain large subunit, middle domain (domain III)"/>
    <property type="match status" value="1"/>
</dbReference>
<evidence type="ECO:0000256" key="4">
    <source>
        <dbReference type="ARBA" id="ARBA00022670"/>
    </source>
</evidence>
<name>A0A9D3SCK2_9TELE</name>
<keyword evidence="7 11" id="KW-0378">Hydrolase</keyword>
<dbReference type="InterPro" id="IPR000008">
    <property type="entry name" value="C2_dom"/>
</dbReference>
<dbReference type="InterPro" id="IPR001300">
    <property type="entry name" value="Peptidase_C2_calpain_cat"/>
</dbReference>
<dbReference type="Gene3D" id="3.10.20.230">
    <property type="entry name" value="Doublecortin domain"/>
    <property type="match status" value="2"/>
</dbReference>
<dbReference type="CDD" id="cd00214">
    <property type="entry name" value="Calpain_III"/>
    <property type="match status" value="1"/>
</dbReference>
<comment type="caution">
    <text evidence="16">The sequence shown here is derived from an EMBL/GenBank/DDBJ whole genome shotgun (WGS) entry which is preliminary data.</text>
</comment>
<evidence type="ECO:0000256" key="12">
    <source>
        <dbReference type="SAM" id="MobiDB-lite"/>
    </source>
</evidence>
<feature type="region of interest" description="Disordered" evidence="12">
    <location>
        <begin position="269"/>
        <end position="325"/>
    </location>
</feature>
<dbReference type="PRINTS" id="PR00704">
    <property type="entry name" value="CALPAIN"/>
</dbReference>
<dbReference type="InterPro" id="IPR033884">
    <property type="entry name" value="C2_Calpain"/>
</dbReference>
<dbReference type="Gene3D" id="2.60.40.150">
    <property type="entry name" value="C2 domain"/>
    <property type="match status" value="1"/>
</dbReference>
<feature type="compositionally biased region" description="Polar residues" evidence="12">
    <location>
        <begin position="291"/>
        <end position="321"/>
    </location>
</feature>
<dbReference type="InterPro" id="IPR038765">
    <property type="entry name" value="Papain-like_cys_pep_sf"/>
</dbReference>
<dbReference type="GO" id="GO:0035556">
    <property type="term" value="P:intracellular signal transduction"/>
    <property type="evidence" value="ECO:0007669"/>
    <property type="project" value="InterPro"/>
</dbReference>
<dbReference type="CDD" id="cd17069">
    <property type="entry name" value="DCX2"/>
    <property type="match status" value="1"/>
</dbReference>
<dbReference type="SMART" id="SM00537">
    <property type="entry name" value="DCX"/>
    <property type="match status" value="2"/>
</dbReference>
<dbReference type="SMART" id="SM00230">
    <property type="entry name" value="CysPc"/>
    <property type="match status" value="1"/>
</dbReference>